<reference evidence="1" key="1">
    <citation type="submission" date="2020-10" db="EMBL/GenBank/DDBJ databases">
        <title>Chromosome-scale genome assembly of the Allis shad, Alosa alosa.</title>
        <authorList>
            <person name="Margot Z."/>
            <person name="Christophe K."/>
            <person name="Cabau C."/>
            <person name="Louis A."/>
            <person name="Berthelot C."/>
            <person name="Parey E."/>
            <person name="Roest Crollius H."/>
            <person name="Montfort J."/>
            <person name="Robinson-Rechavi M."/>
            <person name="Bucao C."/>
            <person name="Bouchez O."/>
            <person name="Gislard M."/>
            <person name="Lluch J."/>
            <person name="Milhes M."/>
            <person name="Lampietro C."/>
            <person name="Lopez Roques C."/>
            <person name="Donnadieu C."/>
            <person name="Braasch I."/>
            <person name="Desvignes T."/>
            <person name="Postlethwait J."/>
            <person name="Bobe J."/>
            <person name="Guiguen Y."/>
        </authorList>
    </citation>
    <scope>NUCLEOTIDE SEQUENCE</scope>
    <source>
        <strain evidence="1">M-15738</strain>
        <tissue evidence="1">Blood</tissue>
    </source>
</reference>
<evidence type="ECO:0000313" key="1">
    <source>
        <dbReference type="EMBL" id="KAG5271925.1"/>
    </source>
</evidence>
<name>A0AAV6GED4_9TELE</name>
<comment type="caution">
    <text evidence="1">The sequence shown here is derived from an EMBL/GenBank/DDBJ whole genome shotgun (WGS) entry which is preliminary data.</text>
</comment>
<accession>A0AAV6GED4</accession>
<dbReference type="EMBL" id="JADWDJ010000013">
    <property type="protein sequence ID" value="KAG5271925.1"/>
    <property type="molecule type" value="Genomic_DNA"/>
</dbReference>
<sequence length="112" mass="12990">MKIMDFSNQDFWSKVLQDFQLLFVEDISSQFMEVGNFSEARNHQRIQEPHQDTHVGLLIPKHHFMIHQSHFGPLSGIYFGQNWVCARLHNTGLAPAARSQHMIGTVYSQHIT</sequence>
<dbReference type="Proteomes" id="UP000823561">
    <property type="component" value="Chromosome 13"/>
</dbReference>
<proteinExistence type="predicted"/>
<evidence type="ECO:0000313" key="2">
    <source>
        <dbReference type="Proteomes" id="UP000823561"/>
    </source>
</evidence>
<keyword evidence="2" id="KW-1185">Reference proteome</keyword>
<gene>
    <name evidence="1" type="ORF">AALO_G00185670</name>
</gene>
<organism evidence="1 2">
    <name type="scientific">Alosa alosa</name>
    <name type="common">allis shad</name>
    <dbReference type="NCBI Taxonomy" id="278164"/>
    <lineage>
        <taxon>Eukaryota</taxon>
        <taxon>Metazoa</taxon>
        <taxon>Chordata</taxon>
        <taxon>Craniata</taxon>
        <taxon>Vertebrata</taxon>
        <taxon>Euteleostomi</taxon>
        <taxon>Actinopterygii</taxon>
        <taxon>Neopterygii</taxon>
        <taxon>Teleostei</taxon>
        <taxon>Clupei</taxon>
        <taxon>Clupeiformes</taxon>
        <taxon>Clupeoidei</taxon>
        <taxon>Clupeidae</taxon>
        <taxon>Alosa</taxon>
    </lineage>
</organism>
<protein>
    <submittedName>
        <fullName evidence="1">Uncharacterized protein</fullName>
    </submittedName>
</protein>
<dbReference type="AlphaFoldDB" id="A0AAV6GED4"/>